<evidence type="ECO:0008006" key="2">
    <source>
        <dbReference type="Google" id="ProtNLM"/>
    </source>
</evidence>
<dbReference type="PIRSF" id="PIRSF029033">
    <property type="entry name" value="UCP029033"/>
    <property type="match status" value="1"/>
</dbReference>
<dbReference type="InterPro" id="IPR007497">
    <property type="entry name" value="SIMPL/DUF541"/>
</dbReference>
<sequence length="240" mass="26731">MTNQQHSLLIPGLLLSAGIAMAGFFISQTIYNARVAINTAEAKGLAERRTKADRANWKILFTVSGDKREDLPELYKKAEQQQKIIVDLLIEGGFSEKEIRPGVIDYQSQQFRDDKQKLVDEIHSLVGDISVETDKVERVGVVRSKVNRLIAQGIAIENRPPAYRFTKLNAIKPEMLREATKNARLAANEFASNAGVKVGGIRSARQGSFYVIDAGEEYGDTAKLEKDVRVVTTITFYLTD</sequence>
<dbReference type="Gene3D" id="3.30.70.2970">
    <property type="entry name" value="Protein of unknown function (DUF541), domain 2"/>
    <property type="match status" value="1"/>
</dbReference>
<proteinExistence type="predicted"/>
<dbReference type="GO" id="GO:0006974">
    <property type="term" value="P:DNA damage response"/>
    <property type="evidence" value="ECO:0007669"/>
    <property type="project" value="TreeGrafter"/>
</dbReference>
<dbReference type="PANTHER" id="PTHR34387">
    <property type="entry name" value="SLR1258 PROTEIN"/>
    <property type="match status" value="1"/>
</dbReference>
<dbReference type="InterPro" id="IPR016907">
    <property type="entry name" value="UCP029033"/>
</dbReference>
<reference evidence="1" key="1">
    <citation type="submission" date="2018-06" db="EMBL/GenBank/DDBJ databases">
        <authorList>
            <person name="Zhirakovskaya E."/>
        </authorList>
    </citation>
    <scope>NUCLEOTIDE SEQUENCE</scope>
</reference>
<dbReference type="PANTHER" id="PTHR34387:SF2">
    <property type="entry name" value="SLR1258 PROTEIN"/>
    <property type="match status" value="1"/>
</dbReference>
<evidence type="ECO:0000313" key="1">
    <source>
        <dbReference type="EMBL" id="VAW60313.1"/>
    </source>
</evidence>
<dbReference type="Pfam" id="PF04402">
    <property type="entry name" value="SIMPL"/>
    <property type="match status" value="1"/>
</dbReference>
<gene>
    <name evidence="1" type="ORF">MNBD_GAMMA11-1360</name>
</gene>
<accession>A0A3B0X7E5</accession>
<dbReference type="InterPro" id="IPR052022">
    <property type="entry name" value="26kDa_periplasmic_antigen"/>
</dbReference>
<dbReference type="Gene3D" id="3.30.110.170">
    <property type="entry name" value="Protein of unknown function (DUF541), domain 1"/>
    <property type="match status" value="1"/>
</dbReference>
<dbReference type="EMBL" id="UOFG01000119">
    <property type="protein sequence ID" value="VAW60313.1"/>
    <property type="molecule type" value="Genomic_DNA"/>
</dbReference>
<name>A0A3B0X7E5_9ZZZZ</name>
<organism evidence="1">
    <name type="scientific">hydrothermal vent metagenome</name>
    <dbReference type="NCBI Taxonomy" id="652676"/>
    <lineage>
        <taxon>unclassified sequences</taxon>
        <taxon>metagenomes</taxon>
        <taxon>ecological metagenomes</taxon>
    </lineage>
</organism>
<dbReference type="AlphaFoldDB" id="A0A3B0X7E5"/>
<protein>
    <recommendedName>
        <fullName evidence="2">Periplasmic protein</fullName>
    </recommendedName>
</protein>